<reference evidence="3" key="1">
    <citation type="journal article" date="2019" name="Int. J. Syst. Evol. Microbiol.">
        <title>The Global Catalogue of Microorganisms (GCM) 10K type strain sequencing project: providing services to taxonomists for standard genome sequencing and annotation.</title>
        <authorList>
            <consortium name="The Broad Institute Genomics Platform"/>
            <consortium name="The Broad Institute Genome Sequencing Center for Infectious Disease"/>
            <person name="Wu L."/>
            <person name="Ma J."/>
        </authorList>
    </citation>
    <scope>NUCLEOTIDE SEQUENCE [LARGE SCALE GENOMIC DNA]</scope>
    <source>
        <strain evidence="3">NBRC 108755</strain>
    </source>
</reference>
<feature type="region of interest" description="Disordered" evidence="1">
    <location>
        <begin position="44"/>
        <end position="79"/>
    </location>
</feature>
<dbReference type="Proteomes" id="UP001157069">
    <property type="component" value="Unassembled WGS sequence"/>
</dbReference>
<proteinExistence type="predicted"/>
<feature type="compositionally biased region" description="Basic and acidic residues" evidence="1">
    <location>
        <begin position="61"/>
        <end position="71"/>
    </location>
</feature>
<keyword evidence="3" id="KW-1185">Reference proteome</keyword>
<sequence length="79" mass="8881">MHLNDILHGGQVRGIEAKHLNIRARDASLRQVRLATQEEVVDDNKTGRILPDDPIYEVTSDEPRPSGDEHGSVSQYHLL</sequence>
<gene>
    <name evidence="2" type="ORF">GCM10025869_05310</name>
</gene>
<comment type="caution">
    <text evidence="2">The sequence shown here is derived from an EMBL/GenBank/DDBJ whole genome shotgun (WGS) entry which is preliminary data.</text>
</comment>
<evidence type="ECO:0000256" key="1">
    <source>
        <dbReference type="SAM" id="MobiDB-lite"/>
    </source>
</evidence>
<organism evidence="2 3">
    <name type="scientific">Homoserinibacter gongjuensis</name>
    <dbReference type="NCBI Taxonomy" id="1162968"/>
    <lineage>
        <taxon>Bacteria</taxon>
        <taxon>Bacillati</taxon>
        <taxon>Actinomycetota</taxon>
        <taxon>Actinomycetes</taxon>
        <taxon>Micrococcales</taxon>
        <taxon>Microbacteriaceae</taxon>
        <taxon>Homoserinibacter</taxon>
    </lineage>
</organism>
<name>A0ABQ6JT58_9MICO</name>
<accession>A0ABQ6JT58</accession>
<evidence type="ECO:0000313" key="2">
    <source>
        <dbReference type="EMBL" id="GMA90002.1"/>
    </source>
</evidence>
<protein>
    <submittedName>
        <fullName evidence="2">Uncharacterized protein</fullName>
    </submittedName>
</protein>
<evidence type="ECO:0000313" key="3">
    <source>
        <dbReference type="Proteomes" id="UP001157069"/>
    </source>
</evidence>
<dbReference type="EMBL" id="BSVA01000001">
    <property type="protein sequence ID" value="GMA90002.1"/>
    <property type="molecule type" value="Genomic_DNA"/>
</dbReference>